<dbReference type="InterPro" id="IPR012675">
    <property type="entry name" value="Beta-grasp_dom_sf"/>
</dbReference>
<accession>U5QI92</accession>
<feature type="domain" description="2Fe-2S ferredoxin-type" evidence="7">
    <location>
        <begin position="2"/>
        <end position="98"/>
    </location>
</feature>
<evidence type="ECO:0000256" key="2">
    <source>
        <dbReference type="ARBA" id="ARBA00022714"/>
    </source>
</evidence>
<comment type="similarity">
    <text evidence="1">Belongs to the adrenodoxin/putidaredoxin family.</text>
</comment>
<evidence type="ECO:0000256" key="3">
    <source>
        <dbReference type="ARBA" id="ARBA00022723"/>
    </source>
</evidence>
<dbReference type="GO" id="GO:0140647">
    <property type="term" value="P:P450-containing electron transport chain"/>
    <property type="evidence" value="ECO:0007669"/>
    <property type="project" value="InterPro"/>
</dbReference>
<sequence>MATIHIKPQQTDIYVMDGTILRDALLKNSIDIYKGMAKLLNCGGVGQCGTCVVEILTGAEQLSERTAVEEQKLRNKPVSYRLACQTVVSGELGVRVKP</sequence>
<dbReference type="EMBL" id="CP003587">
    <property type="protein sequence ID" value="AGY57304.1"/>
    <property type="molecule type" value="Genomic_DNA"/>
</dbReference>
<dbReference type="Pfam" id="PF00111">
    <property type="entry name" value="Fer2"/>
    <property type="match status" value="1"/>
</dbReference>
<evidence type="ECO:0000259" key="7">
    <source>
        <dbReference type="PROSITE" id="PS51085"/>
    </source>
</evidence>
<dbReference type="GO" id="GO:0051537">
    <property type="term" value="F:2 iron, 2 sulfur cluster binding"/>
    <property type="evidence" value="ECO:0007669"/>
    <property type="project" value="UniProtKB-KW"/>
</dbReference>
<organism evidence="8 9">
    <name type="scientific">Gloeobacter kilaueensis (strain ATCC BAA-2537 / CCAP 1431/1 / ULC 316 / JS1)</name>
    <dbReference type="NCBI Taxonomy" id="1183438"/>
    <lineage>
        <taxon>Bacteria</taxon>
        <taxon>Bacillati</taxon>
        <taxon>Cyanobacteriota</taxon>
        <taxon>Cyanophyceae</taxon>
        <taxon>Gloeobacterales</taxon>
        <taxon>Gloeobacteraceae</taxon>
        <taxon>Gloeobacter</taxon>
    </lineage>
</organism>
<dbReference type="eggNOG" id="COG0633">
    <property type="taxonomic scope" value="Bacteria"/>
</dbReference>
<dbReference type="SUPFAM" id="SSF54292">
    <property type="entry name" value="2Fe-2S ferredoxin-like"/>
    <property type="match status" value="1"/>
</dbReference>
<evidence type="ECO:0000256" key="5">
    <source>
        <dbReference type="ARBA" id="ARBA00023014"/>
    </source>
</evidence>
<keyword evidence="2" id="KW-0001">2Fe-2S</keyword>
<dbReference type="InterPro" id="IPR001055">
    <property type="entry name" value="Adrenodoxin-like"/>
</dbReference>
<comment type="cofactor">
    <cofactor evidence="6">
        <name>[2Fe-2S] cluster</name>
        <dbReference type="ChEBI" id="CHEBI:190135"/>
    </cofactor>
</comment>
<evidence type="ECO:0000313" key="8">
    <source>
        <dbReference type="EMBL" id="AGY57304.1"/>
    </source>
</evidence>
<reference evidence="8 9" key="1">
    <citation type="journal article" date="2013" name="PLoS ONE">
        <title>Cultivation and Complete Genome Sequencing of Gloeobacter kilaueensis sp. nov., from a Lava Cave in Kilauea Caldera, Hawai'i.</title>
        <authorList>
            <person name="Saw J.H."/>
            <person name="Schatz M."/>
            <person name="Brown M.V."/>
            <person name="Kunkel D.D."/>
            <person name="Foster J.S."/>
            <person name="Shick H."/>
            <person name="Christensen S."/>
            <person name="Hou S."/>
            <person name="Wan X."/>
            <person name="Donachie S.P."/>
        </authorList>
    </citation>
    <scope>NUCLEOTIDE SEQUENCE [LARGE SCALE GENOMIC DNA]</scope>
    <source>
        <strain evidence="9">JS</strain>
    </source>
</reference>
<evidence type="ECO:0000313" key="9">
    <source>
        <dbReference type="Proteomes" id="UP000017396"/>
    </source>
</evidence>
<dbReference type="PANTHER" id="PTHR23426">
    <property type="entry name" value="FERREDOXIN/ADRENODOXIN"/>
    <property type="match status" value="1"/>
</dbReference>
<dbReference type="CDD" id="cd00207">
    <property type="entry name" value="fer2"/>
    <property type="match status" value="1"/>
</dbReference>
<evidence type="ECO:0000256" key="1">
    <source>
        <dbReference type="ARBA" id="ARBA00010914"/>
    </source>
</evidence>
<dbReference type="RefSeq" id="WP_023172372.1">
    <property type="nucleotide sequence ID" value="NC_022600.1"/>
</dbReference>
<dbReference type="Proteomes" id="UP000017396">
    <property type="component" value="Chromosome"/>
</dbReference>
<dbReference type="STRING" id="1183438.GKIL_1058"/>
<keyword evidence="3" id="KW-0479">Metal-binding</keyword>
<dbReference type="GO" id="GO:0046872">
    <property type="term" value="F:metal ion binding"/>
    <property type="evidence" value="ECO:0007669"/>
    <property type="project" value="UniProtKB-KW"/>
</dbReference>
<keyword evidence="5" id="KW-0411">Iron-sulfur</keyword>
<dbReference type="AlphaFoldDB" id="U5QI92"/>
<dbReference type="GO" id="GO:0009055">
    <property type="term" value="F:electron transfer activity"/>
    <property type="evidence" value="ECO:0007669"/>
    <property type="project" value="TreeGrafter"/>
</dbReference>
<evidence type="ECO:0000256" key="6">
    <source>
        <dbReference type="ARBA" id="ARBA00034078"/>
    </source>
</evidence>
<dbReference type="HOGENOM" id="CLU_082632_10_2_3"/>
<dbReference type="InterPro" id="IPR036010">
    <property type="entry name" value="2Fe-2S_ferredoxin-like_sf"/>
</dbReference>
<dbReference type="Gene3D" id="3.10.20.30">
    <property type="match status" value="1"/>
</dbReference>
<evidence type="ECO:0000256" key="4">
    <source>
        <dbReference type="ARBA" id="ARBA00023004"/>
    </source>
</evidence>
<dbReference type="OrthoDB" id="425218at2"/>
<dbReference type="PANTHER" id="PTHR23426:SF65">
    <property type="entry name" value="FERREDOXIN-2, MITOCHONDRIAL"/>
    <property type="match status" value="1"/>
</dbReference>
<dbReference type="PROSITE" id="PS51085">
    <property type="entry name" value="2FE2S_FER_2"/>
    <property type="match status" value="1"/>
</dbReference>
<keyword evidence="9" id="KW-1185">Reference proteome</keyword>
<proteinExistence type="inferred from homology"/>
<keyword evidence="4" id="KW-0408">Iron</keyword>
<gene>
    <name evidence="8" type="ORF">GKIL_1058</name>
</gene>
<dbReference type="KEGG" id="glj:GKIL_1058"/>
<dbReference type="InterPro" id="IPR001041">
    <property type="entry name" value="2Fe-2S_ferredoxin-type"/>
</dbReference>
<dbReference type="PATRIC" id="fig|1183438.3.peg.1049"/>
<name>U5QI92_GLOK1</name>
<protein>
    <submittedName>
        <fullName evidence="8">Ferredoxin</fullName>
    </submittedName>
</protein>